<dbReference type="EMBL" id="JXQW01000097">
    <property type="protein sequence ID" value="KIP90506.1"/>
    <property type="molecule type" value="Genomic_DNA"/>
</dbReference>
<dbReference type="InterPro" id="IPR021306">
    <property type="entry name" value="DUF2878"/>
</dbReference>
<dbReference type="PROSITE" id="PS51257">
    <property type="entry name" value="PROKAR_LIPOPROTEIN"/>
    <property type="match status" value="1"/>
</dbReference>
<reference evidence="2 3" key="1">
    <citation type="submission" date="2014-12" db="EMBL/GenBank/DDBJ databases">
        <title>16Stimator: statistical estimation of ribosomal gene copy numbers from draft genome assemblies.</title>
        <authorList>
            <person name="Perisin M.A."/>
            <person name="Vetter M."/>
            <person name="Gilbert J.A."/>
            <person name="Bergelson J."/>
        </authorList>
    </citation>
    <scope>NUCLEOTIDE SEQUENCE [LARGE SCALE GENOMIC DNA]</scope>
    <source>
        <strain evidence="2 3">MEJ086</strain>
    </source>
</reference>
<keyword evidence="1" id="KW-0472">Membrane</keyword>
<sequence length="167" mass="18376">MPRNLLNALLFAIGWFACIAGGGLWLWLVAVIMLVHLLHIGSWQREGKLLVSVFLFGSAVDSFLLQFGLFDFGEPRQLIPLWLALTWLLLGSTLCHCLAWTARPWWRASLLGACLAPLHYYAAASLDGVNFPYGSAATLILLALIWAAMLPVLHGFARLHAANNHSA</sequence>
<feature type="transmembrane region" description="Helical" evidence="1">
    <location>
        <begin position="12"/>
        <end position="37"/>
    </location>
</feature>
<evidence type="ECO:0000256" key="1">
    <source>
        <dbReference type="SAM" id="Phobius"/>
    </source>
</evidence>
<feature type="transmembrane region" description="Helical" evidence="1">
    <location>
        <begin position="108"/>
        <end position="126"/>
    </location>
</feature>
<protein>
    <submittedName>
        <fullName evidence="2">Membrane protein</fullName>
    </submittedName>
</protein>
<keyword evidence="1" id="KW-1133">Transmembrane helix</keyword>
<dbReference type="OrthoDB" id="21939at2"/>
<name>A0A0D0JUQ1_9PSED</name>
<feature type="transmembrane region" description="Helical" evidence="1">
    <location>
        <begin position="132"/>
        <end position="153"/>
    </location>
</feature>
<proteinExistence type="predicted"/>
<comment type="caution">
    <text evidence="2">The sequence shown here is derived from an EMBL/GenBank/DDBJ whole genome shotgun (WGS) entry which is preliminary data.</text>
</comment>
<evidence type="ECO:0000313" key="3">
    <source>
        <dbReference type="Proteomes" id="UP000032068"/>
    </source>
</evidence>
<organism evidence="2 3">
    <name type="scientific">Pseudomonas fulva</name>
    <dbReference type="NCBI Taxonomy" id="47880"/>
    <lineage>
        <taxon>Bacteria</taxon>
        <taxon>Pseudomonadati</taxon>
        <taxon>Pseudomonadota</taxon>
        <taxon>Gammaproteobacteria</taxon>
        <taxon>Pseudomonadales</taxon>
        <taxon>Pseudomonadaceae</taxon>
        <taxon>Pseudomonas</taxon>
    </lineage>
</organism>
<accession>A0A0D0JUQ1</accession>
<gene>
    <name evidence="2" type="ORF">RU08_23170</name>
</gene>
<dbReference type="RefSeq" id="WP_042556285.1">
    <property type="nucleotide sequence ID" value="NZ_JXQW01000097.1"/>
</dbReference>
<feature type="transmembrane region" description="Helical" evidence="1">
    <location>
        <begin position="49"/>
        <end position="69"/>
    </location>
</feature>
<evidence type="ECO:0000313" key="2">
    <source>
        <dbReference type="EMBL" id="KIP90506.1"/>
    </source>
</evidence>
<dbReference type="AlphaFoldDB" id="A0A0D0JUQ1"/>
<dbReference type="Proteomes" id="UP000032068">
    <property type="component" value="Unassembled WGS sequence"/>
</dbReference>
<keyword evidence="1" id="KW-0812">Transmembrane</keyword>
<feature type="transmembrane region" description="Helical" evidence="1">
    <location>
        <begin position="81"/>
        <end position="101"/>
    </location>
</feature>
<dbReference type="Pfam" id="PF11086">
    <property type="entry name" value="DUF2878"/>
    <property type="match status" value="1"/>
</dbReference>